<keyword evidence="3" id="KW-1185">Reference proteome</keyword>
<name>A0A0C9XZC6_9AGAR</name>
<dbReference type="AlphaFoldDB" id="A0A0C9XZC6"/>
<feature type="transmembrane region" description="Helical" evidence="1">
    <location>
        <begin position="64"/>
        <end position="84"/>
    </location>
</feature>
<accession>A0A0C9XZC6</accession>
<organism evidence="2 3">
    <name type="scientific">Laccaria amethystina LaAM-08-1</name>
    <dbReference type="NCBI Taxonomy" id="1095629"/>
    <lineage>
        <taxon>Eukaryota</taxon>
        <taxon>Fungi</taxon>
        <taxon>Dikarya</taxon>
        <taxon>Basidiomycota</taxon>
        <taxon>Agaricomycotina</taxon>
        <taxon>Agaricomycetes</taxon>
        <taxon>Agaricomycetidae</taxon>
        <taxon>Agaricales</taxon>
        <taxon>Agaricineae</taxon>
        <taxon>Hydnangiaceae</taxon>
        <taxon>Laccaria</taxon>
    </lineage>
</organism>
<reference evidence="2 3" key="1">
    <citation type="submission" date="2014-04" db="EMBL/GenBank/DDBJ databases">
        <authorList>
            <consortium name="DOE Joint Genome Institute"/>
            <person name="Kuo A."/>
            <person name="Kohler A."/>
            <person name="Nagy L.G."/>
            <person name="Floudas D."/>
            <person name="Copeland A."/>
            <person name="Barry K.W."/>
            <person name="Cichocki N."/>
            <person name="Veneault-Fourrey C."/>
            <person name="LaButti K."/>
            <person name="Lindquist E.A."/>
            <person name="Lipzen A."/>
            <person name="Lundell T."/>
            <person name="Morin E."/>
            <person name="Murat C."/>
            <person name="Sun H."/>
            <person name="Tunlid A."/>
            <person name="Henrissat B."/>
            <person name="Grigoriev I.V."/>
            <person name="Hibbett D.S."/>
            <person name="Martin F."/>
            <person name="Nordberg H.P."/>
            <person name="Cantor M.N."/>
            <person name="Hua S.X."/>
        </authorList>
    </citation>
    <scope>NUCLEOTIDE SEQUENCE [LARGE SCALE GENOMIC DNA]</scope>
    <source>
        <strain evidence="2 3">LaAM-08-1</strain>
    </source>
</reference>
<dbReference type="HOGENOM" id="CLU_2197402_0_0_1"/>
<evidence type="ECO:0000313" key="3">
    <source>
        <dbReference type="Proteomes" id="UP000054477"/>
    </source>
</evidence>
<gene>
    <name evidence="2" type="ORF">K443DRAFT_491350</name>
</gene>
<feature type="transmembrane region" description="Helical" evidence="1">
    <location>
        <begin position="32"/>
        <end position="52"/>
    </location>
</feature>
<dbReference type="Proteomes" id="UP000054477">
    <property type="component" value="Unassembled WGS sequence"/>
</dbReference>
<evidence type="ECO:0000256" key="1">
    <source>
        <dbReference type="SAM" id="Phobius"/>
    </source>
</evidence>
<keyword evidence="1" id="KW-0472">Membrane</keyword>
<sequence length="108" mass="11998">MITDILIGYSAGVAVSRMSKQQSFRYRKNRDTMMSCVIVAVLGFQFLIASPSRANLSHVRVRKGIARAPCVTCRSIFCTVYIMLTYGRVAKYPSPTPDDQLSDDLLTG</sequence>
<protein>
    <submittedName>
        <fullName evidence="2">Uncharacterized protein</fullName>
    </submittedName>
</protein>
<keyword evidence="1" id="KW-0812">Transmembrane</keyword>
<evidence type="ECO:0000313" key="2">
    <source>
        <dbReference type="EMBL" id="KIK03062.1"/>
    </source>
</evidence>
<reference evidence="3" key="2">
    <citation type="submission" date="2015-01" db="EMBL/GenBank/DDBJ databases">
        <title>Evolutionary Origins and Diversification of the Mycorrhizal Mutualists.</title>
        <authorList>
            <consortium name="DOE Joint Genome Institute"/>
            <consortium name="Mycorrhizal Genomics Consortium"/>
            <person name="Kohler A."/>
            <person name="Kuo A."/>
            <person name="Nagy L.G."/>
            <person name="Floudas D."/>
            <person name="Copeland A."/>
            <person name="Barry K.W."/>
            <person name="Cichocki N."/>
            <person name="Veneault-Fourrey C."/>
            <person name="LaButti K."/>
            <person name="Lindquist E.A."/>
            <person name="Lipzen A."/>
            <person name="Lundell T."/>
            <person name="Morin E."/>
            <person name="Murat C."/>
            <person name="Riley R."/>
            <person name="Ohm R."/>
            <person name="Sun H."/>
            <person name="Tunlid A."/>
            <person name="Henrissat B."/>
            <person name="Grigoriev I.V."/>
            <person name="Hibbett D.S."/>
            <person name="Martin F."/>
        </authorList>
    </citation>
    <scope>NUCLEOTIDE SEQUENCE [LARGE SCALE GENOMIC DNA]</scope>
    <source>
        <strain evidence="3">LaAM-08-1</strain>
    </source>
</reference>
<dbReference type="EMBL" id="KN838584">
    <property type="protein sequence ID" value="KIK03062.1"/>
    <property type="molecule type" value="Genomic_DNA"/>
</dbReference>
<keyword evidence="1" id="KW-1133">Transmembrane helix</keyword>
<proteinExistence type="predicted"/>